<dbReference type="NCBIfam" id="NF010030">
    <property type="entry name" value="PRK13505.1"/>
    <property type="match status" value="1"/>
</dbReference>
<dbReference type="PROSITE" id="PS00721">
    <property type="entry name" value="FTHFS_1"/>
    <property type="match status" value="1"/>
</dbReference>
<dbReference type="UniPathway" id="UPA00193"/>
<evidence type="ECO:0000313" key="10">
    <source>
        <dbReference type="Proteomes" id="UP000525987"/>
    </source>
</evidence>
<organism evidence="9 10">
    <name type="scientific">Halomonas organivorans</name>
    <dbReference type="NCBI Taxonomy" id="257772"/>
    <lineage>
        <taxon>Bacteria</taxon>
        <taxon>Pseudomonadati</taxon>
        <taxon>Pseudomonadota</taxon>
        <taxon>Gammaproteobacteria</taxon>
        <taxon>Oceanospirillales</taxon>
        <taxon>Halomonadaceae</taxon>
        <taxon>Halomonas</taxon>
    </lineage>
</organism>
<dbReference type="InterPro" id="IPR020628">
    <property type="entry name" value="Formate_THF_ligase_CS"/>
</dbReference>
<dbReference type="PROSITE" id="PS00722">
    <property type="entry name" value="FTHFS_2"/>
    <property type="match status" value="1"/>
</dbReference>
<evidence type="ECO:0000256" key="6">
    <source>
        <dbReference type="ARBA" id="ARBA00049033"/>
    </source>
</evidence>
<gene>
    <name evidence="8" type="primary">fhs</name>
    <name evidence="9" type="ORF">FHR96_001207</name>
</gene>
<dbReference type="CDD" id="cd00477">
    <property type="entry name" value="FTHFS"/>
    <property type="match status" value="1"/>
</dbReference>
<evidence type="ECO:0000256" key="4">
    <source>
        <dbReference type="ARBA" id="ARBA00022741"/>
    </source>
</evidence>
<keyword evidence="10" id="KW-1185">Reference proteome</keyword>
<dbReference type="EC" id="6.3.4.3" evidence="8"/>
<comment type="caution">
    <text evidence="9">The sequence shown here is derived from an EMBL/GenBank/DDBJ whole genome shotgun (WGS) entry which is preliminary data.</text>
</comment>
<dbReference type="SUPFAM" id="SSF52540">
    <property type="entry name" value="P-loop containing nucleoside triphosphate hydrolases"/>
    <property type="match status" value="1"/>
</dbReference>
<evidence type="ECO:0000256" key="1">
    <source>
        <dbReference type="ARBA" id="ARBA00004777"/>
    </source>
</evidence>
<dbReference type="Gene3D" id="3.40.50.300">
    <property type="entry name" value="P-loop containing nucleotide triphosphate hydrolases"/>
    <property type="match status" value="1"/>
</dbReference>
<evidence type="ECO:0000313" key="9">
    <source>
        <dbReference type="EMBL" id="MBB3140345.1"/>
    </source>
</evidence>
<evidence type="ECO:0000256" key="2">
    <source>
        <dbReference type="ARBA" id="ARBA00022563"/>
    </source>
</evidence>
<dbReference type="GO" id="GO:0005524">
    <property type="term" value="F:ATP binding"/>
    <property type="evidence" value="ECO:0007669"/>
    <property type="project" value="UniProtKB-UniRule"/>
</dbReference>
<name>A0A7W5G4T4_9GAMM</name>
<feature type="binding site" evidence="8">
    <location>
        <begin position="96"/>
        <end position="103"/>
    </location>
    <ligand>
        <name>ATP</name>
        <dbReference type="ChEBI" id="CHEBI:30616"/>
    </ligand>
</feature>
<dbReference type="Proteomes" id="UP000525987">
    <property type="component" value="Unassembled WGS sequence"/>
</dbReference>
<dbReference type="InterPro" id="IPR027417">
    <property type="entry name" value="P-loop_NTPase"/>
</dbReference>
<evidence type="ECO:0000256" key="3">
    <source>
        <dbReference type="ARBA" id="ARBA00022598"/>
    </source>
</evidence>
<dbReference type="AlphaFoldDB" id="A0A7W5G4T4"/>
<dbReference type="Pfam" id="PF01268">
    <property type="entry name" value="FTHFS"/>
    <property type="match status" value="1"/>
</dbReference>
<dbReference type="GO" id="GO:0035999">
    <property type="term" value="P:tetrahydrofolate interconversion"/>
    <property type="evidence" value="ECO:0007669"/>
    <property type="project" value="UniProtKB-UniRule"/>
</dbReference>
<dbReference type="HAMAP" id="MF_01543">
    <property type="entry name" value="FTHFS"/>
    <property type="match status" value="1"/>
</dbReference>
<evidence type="ECO:0000256" key="8">
    <source>
        <dbReference type="HAMAP-Rule" id="MF_01543"/>
    </source>
</evidence>
<dbReference type="RefSeq" id="WP_221195721.1">
    <property type="nucleotide sequence ID" value="NZ_JACHXM010000004.1"/>
</dbReference>
<comment type="similarity">
    <text evidence="7 8">Belongs to the formate--tetrahydrofolate ligase family.</text>
</comment>
<keyword evidence="5 8" id="KW-0067">ATP-binding</keyword>
<dbReference type="InterPro" id="IPR000559">
    <property type="entry name" value="Formate_THF_ligase"/>
</dbReference>
<dbReference type="GO" id="GO:0004329">
    <property type="term" value="F:formate-tetrahydrofolate ligase activity"/>
    <property type="evidence" value="ECO:0007669"/>
    <property type="project" value="UniProtKB-UniRule"/>
</dbReference>
<evidence type="ECO:0000256" key="5">
    <source>
        <dbReference type="ARBA" id="ARBA00022840"/>
    </source>
</evidence>
<proteinExistence type="inferred from homology"/>
<keyword evidence="4 8" id="KW-0547">Nucleotide-binding</keyword>
<keyword evidence="3 8" id="KW-0436">Ligase</keyword>
<dbReference type="Gene3D" id="3.10.410.10">
    <property type="entry name" value="Formyltetrahydrofolate synthetase, domain 3"/>
    <property type="match status" value="1"/>
</dbReference>
<accession>A0A7W5G4T4</accession>
<sequence length="585" mass="61785">MTDYMPWRDDEPLAQESVSLEAAPPPDWPAPGSPDIVIARAVTPRPIAEVAARLGIEASQLLPFGHDKAKLPHAFTDGLAERSRGKLVLVTAITPTPAGEGKTTTTVGLGDGLTRLGHRAAICLREPSLGPCFGMKGGAAGGGRSQVIPMEDINLHFTGDFHAITSAHNLLAALIDNHLHWGNELNLDPERITWKRAMDMNDRALRHLTVGQGGQGVPRSDGFDITAASEIMAILCLARDLADLQRRLGEIVVARTRDGAPVLARDLKADGAMAALLKQALAPNLVQTLEHTPAFVHGGPFANIAHGCNSVMATRSALALADVVVTEAGFGADLGAEKFFNIKCRQAGLAPSAVVVVATLRALKMHGGVAREALGKPDPEAVRRGAANLARHVENLRGFGVPLMVAVNQFDQDSAEEHAVLREACDALGVEMAVSSHWRDGSAGSEALAERVAALLDAPAPEPTLTYADDAGLVDKVRAIATRLYGASDISLKDRARRQLEEYEALGYGHLPVCIAKTQYSFAADPEMNGLATGHVLPIREAELAAGAGFVVVLCGAIMRMPGMPRRPASAGMRLDEAGEIEGLS</sequence>
<dbReference type="FunFam" id="3.30.1510.10:FF:000001">
    <property type="entry name" value="Formate--tetrahydrofolate ligase"/>
    <property type="match status" value="1"/>
</dbReference>
<comment type="pathway">
    <text evidence="1 8">One-carbon metabolism; tetrahydrofolate interconversion.</text>
</comment>
<reference evidence="9 10" key="1">
    <citation type="submission" date="2020-08" db="EMBL/GenBank/DDBJ databases">
        <title>Genomic Encyclopedia of Type Strains, Phase III (KMG-III): the genomes of soil and plant-associated and newly described type strains.</title>
        <authorList>
            <person name="Whitman W."/>
        </authorList>
    </citation>
    <scope>NUCLEOTIDE SEQUENCE [LARGE SCALE GENOMIC DNA]</scope>
    <source>
        <strain evidence="9 10">CECT 5995</strain>
    </source>
</reference>
<dbReference type="EMBL" id="JACHXM010000004">
    <property type="protein sequence ID" value="MBB3140345.1"/>
    <property type="molecule type" value="Genomic_DNA"/>
</dbReference>
<comment type="catalytic activity">
    <reaction evidence="6 8">
        <text>(6S)-5,6,7,8-tetrahydrofolate + formate + ATP = (6R)-10-formyltetrahydrofolate + ADP + phosphate</text>
        <dbReference type="Rhea" id="RHEA:20221"/>
        <dbReference type="ChEBI" id="CHEBI:15740"/>
        <dbReference type="ChEBI" id="CHEBI:30616"/>
        <dbReference type="ChEBI" id="CHEBI:43474"/>
        <dbReference type="ChEBI" id="CHEBI:57453"/>
        <dbReference type="ChEBI" id="CHEBI:195366"/>
        <dbReference type="ChEBI" id="CHEBI:456216"/>
        <dbReference type="EC" id="6.3.4.3"/>
    </reaction>
</comment>
<protein>
    <recommendedName>
        <fullName evidence="8">Formate--tetrahydrofolate ligase</fullName>
        <ecNumber evidence="8">6.3.4.3</ecNumber>
    </recommendedName>
    <alternativeName>
        <fullName evidence="8">Formyltetrahydrofolate synthetase</fullName>
        <shortName evidence="8">FHS</shortName>
        <shortName evidence="8">FTHFS</shortName>
    </alternativeName>
</protein>
<dbReference type="Gene3D" id="3.30.1510.10">
    <property type="entry name" value="Domain 2, N(10)-formyltetrahydrofolate synthetase"/>
    <property type="match status" value="1"/>
</dbReference>
<keyword evidence="2 8" id="KW-0554">One-carbon metabolism</keyword>
<evidence type="ECO:0000256" key="7">
    <source>
        <dbReference type="ARBA" id="ARBA00061363"/>
    </source>
</evidence>